<name>A0ABX2ITL2_9RHOB</name>
<dbReference type="RefSeq" id="WP_174138820.1">
    <property type="nucleotide sequence ID" value="NZ_JABUFE010000007.1"/>
</dbReference>
<keyword evidence="2" id="KW-1185">Reference proteome</keyword>
<accession>A0ABX2ITL2</accession>
<sequence length="150" mass="16632">MRILWLPIAAFFLLTACDTPSDTERPASKRQIYFTEFPSDLYAAAEASCRDNADMIRSSSKSQLICEAHPPPQIAANLIAAHQGTLDDLPLYVMSLNTKESPGGFITTLDFHTRVPREDGKAILIRTRDPRANRAMERLIRMSGGRSVPG</sequence>
<evidence type="ECO:0000313" key="2">
    <source>
        <dbReference type="Proteomes" id="UP000777935"/>
    </source>
</evidence>
<protein>
    <recommendedName>
        <fullName evidence="3">Lipoprotein</fullName>
    </recommendedName>
</protein>
<proteinExistence type="predicted"/>
<reference evidence="1 2" key="1">
    <citation type="submission" date="2020-06" db="EMBL/GenBank/DDBJ databases">
        <title>Sulfitobacter algicola sp. nov., isolated from green algae.</title>
        <authorList>
            <person name="Wang C."/>
        </authorList>
    </citation>
    <scope>NUCLEOTIDE SEQUENCE [LARGE SCALE GENOMIC DNA]</scope>
    <source>
        <strain evidence="1 2">1151</strain>
    </source>
</reference>
<dbReference type="EMBL" id="JABUFE010000007">
    <property type="protein sequence ID" value="NSX55670.1"/>
    <property type="molecule type" value="Genomic_DNA"/>
</dbReference>
<organism evidence="1 2">
    <name type="scientific">Parasulfitobacter algicola</name>
    <dbReference type="NCBI Taxonomy" id="2614809"/>
    <lineage>
        <taxon>Bacteria</taxon>
        <taxon>Pseudomonadati</taxon>
        <taxon>Pseudomonadota</taxon>
        <taxon>Alphaproteobacteria</taxon>
        <taxon>Rhodobacterales</taxon>
        <taxon>Roseobacteraceae</taxon>
        <taxon>Parasulfitobacter</taxon>
    </lineage>
</organism>
<comment type="caution">
    <text evidence="1">The sequence shown here is derived from an EMBL/GenBank/DDBJ whole genome shotgun (WGS) entry which is preliminary data.</text>
</comment>
<evidence type="ECO:0008006" key="3">
    <source>
        <dbReference type="Google" id="ProtNLM"/>
    </source>
</evidence>
<dbReference type="PROSITE" id="PS51257">
    <property type="entry name" value="PROKAR_LIPOPROTEIN"/>
    <property type="match status" value="1"/>
</dbReference>
<gene>
    <name evidence="1" type="ORF">HRQ87_12735</name>
</gene>
<evidence type="ECO:0000313" key="1">
    <source>
        <dbReference type="EMBL" id="NSX55670.1"/>
    </source>
</evidence>
<dbReference type="Proteomes" id="UP000777935">
    <property type="component" value="Unassembled WGS sequence"/>
</dbReference>